<name>A0A3B1BDS7_9ZZZZ</name>
<dbReference type="InterPro" id="IPR002634">
    <property type="entry name" value="BolA"/>
</dbReference>
<organism evidence="1">
    <name type="scientific">hydrothermal vent metagenome</name>
    <dbReference type="NCBI Taxonomy" id="652676"/>
    <lineage>
        <taxon>unclassified sequences</taxon>
        <taxon>metagenomes</taxon>
        <taxon>ecological metagenomes</taxon>
    </lineage>
</organism>
<evidence type="ECO:0000313" key="1">
    <source>
        <dbReference type="EMBL" id="VAX10094.1"/>
    </source>
</evidence>
<keyword evidence="1" id="KW-0132">Cell division</keyword>
<dbReference type="PANTHER" id="PTHR46230">
    <property type="match status" value="1"/>
</dbReference>
<reference evidence="1" key="1">
    <citation type="submission" date="2018-06" db="EMBL/GenBank/DDBJ databases">
        <authorList>
            <person name="Zhirakovskaya E."/>
        </authorList>
    </citation>
    <scope>NUCLEOTIDE SEQUENCE</scope>
</reference>
<dbReference type="GO" id="GO:0051301">
    <property type="term" value="P:cell division"/>
    <property type="evidence" value="ECO:0007669"/>
    <property type="project" value="UniProtKB-KW"/>
</dbReference>
<dbReference type="Gene3D" id="3.30.300.90">
    <property type="entry name" value="BolA-like"/>
    <property type="match status" value="1"/>
</dbReference>
<dbReference type="PANTHER" id="PTHR46230:SF7">
    <property type="entry name" value="BOLA-LIKE PROTEIN 1"/>
    <property type="match status" value="1"/>
</dbReference>
<dbReference type="Pfam" id="PF01722">
    <property type="entry name" value="BolA"/>
    <property type="match status" value="1"/>
</dbReference>
<dbReference type="GO" id="GO:0016226">
    <property type="term" value="P:iron-sulfur cluster assembly"/>
    <property type="evidence" value="ECO:0007669"/>
    <property type="project" value="TreeGrafter"/>
</dbReference>
<dbReference type="InterPro" id="IPR036065">
    <property type="entry name" value="BolA-like_sf"/>
</dbReference>
<dbReference type="SUPFAM" id="SSF82657">
    <property type="entry name" value="BolA-like"/>
    <property type="match status" value="1"/>
</dbReference>
<dbReference type="PIRSF" id="PIRSF003113">
    <property type="entry name" value="BolA"/>
    <property type="match status" value="1"/>
</dbReference>
<proteinExistence type="predicted"/>
<accession>A0A3B1BDS7</accession>
<protein>
    <submittedName>
        <fullName evidence="1">Cell division protein BolA</fullName>
    </submittedName>
</protein>
<dbReference type="EMBL" id="UOFX01000062">
    <property type="protein sequence ID" value="VAX10094.1"/>
    <property type="molecule type" value="Genomic_DNA"/>
</dbReference>
<sequence length="91" mass="9957">MSSRVERITETLTAAYNPSSLEVIDDSHQHAGHASAGGKGHFTVKIIADAFHEKPLIQRHRMIHATLAELIESDIHALSINARAPHSEINS</sequence>
<dbReference type="AlphaFoldDB" id="A0A3B1BDS7"/>
<gene>
    <name evidence="1" type="ORF">MNBD_GAMMA26-2028</name>
</gene>
<keyword evidence="1" id="KW-0131">Cell cycle</keyword>